<dbReference type="InterPro" id="IPR051268">
    <property type="entry name" value="Type-I_R_enzyme_R_subunit"/>
</dbReference>
<dbReference type="GO" id="GO:0009307">
    <property type="term" value="P:DNA restriction-modification system"/>
    <property type="evidence" value="ECO:0007669"/>
    <property type="project" value="UniProtKB-KW"/>
</dbReference>
<comment type="caution">
    <text evidence="2">The sequence shown here is derived from an EMBL/GenBank/DDBJ whole genome shotgun (WGS) entry which is preliminary data.</text>
</comment>
<evidence type="ECO:0000256" key="1">
    <source>
        <dbReference type="ARBA" id="ARBA00022747"/>
    </source>
</evidence>
<dbReference type="PANTHER" id="PTHR30195:SF15">
    <property type="entry name" value="TYPE I RESTRICTION ENZYME HINDI ENDONUCLEASE SUBUNIT"/>
    <property type="match status" value="1"/>
</dbReference>
<dbReference type="Gene3D" id="3.40.50.300">
    <property type="entry name" value="P-loop containing nucleotide triphosphate hydrolases"/>
    <property type="match status" value="1"/>
</dbReference>
<evidence type="ECO:0000313" key="2">
    <source>
        <dbReference type="EMBL" id="ODS34344.1"/>
    </source>
</evidence>
<dbReference type="InterPro" id="IPR027417">
    <property type="entry name" value="P-loop_NTPase"/>
</dbReference>
<dbReference type="EMBL" id="MAYW01000008">
    <property type="protein sequence ID" value="ODS34344.1"/>
    <property type="molecule type" value="Genomic_DNA"/>
</dbReference>
<reference evidence="2 3" key="1">
    <citation type="submission" date="2016-07" db="EMBL/GenBank/DDBJ databases">
        <title>Draft genome of Scalindua rubra, obtained from a brine-seawater interface in the Red Sea, sheds light on salt adaptation in anammox bacteria.</title>
        <authorList>
            <person name="Speth D.R."/>
            <person name="Lagkouvardos I."/>
            <person name="Wang Y."/>
            <person name="Qian P.-Y."/>
            <person name="Dutilh B.E."/>
            <person name="Jetten M.S."/>
        </authorList>
    </citation>
    <scope>NUCLEOTIDE SEQUENCE [LARGE SCALE GENOMIC DNA]</scope>
    <source>
        <strain evidence="2">BSI-1</strain>
    </source>
</reference>
<name>A0A1E3XHG4_9BACT</name>
<dbReference type="AlphaFoldDB" id="A0A1E3XHG4"/>
<proteinExistence type="predicted"/>
<protein>
    <submittedName>
        <fullName evidence="2">Deoxyribonuclease</fullName>
    </submittedName>
</protein>
<organism evidence="2 3">
    <name type="scientific">Candidatus Scalindua rubra</name>
    <dbReference type="NCBI Taxonomy" id="1872076"/>
    <lineage>
        <taxon>Bacteria</taxon>
        <taxon>Pseudomonadati</taxon>
        <taxon>Planctomycetota</taxon>
        <taxon>Candidatus Brocadiia</taxon>
        <taxon>Candidatus Brocadiales</taxon>
        <taxon>Candidatus Scalinduaceae</taxon>
        <taxon>Candidatus Scalindua</taxon>
    </lineage>
</organism>
<dbReference type="Proteomes" id="UP000094056">
    <property type="component" value="Unassembled WGS sequence"/>
</dbReference>
<accession>A0A1E3XHG4</accession>
<sequence>MLQAIARTNRPFNDLKEAGIVIDYIGILKEYKKALEMYSKEDIKGALFSYDSVKDEFGLLIIEILEILKEVPKNYERETLLKAIEILTSDEVKEKDFIEKYKQLRKTFELLGPDDIKVGAYGHTPLHFFEDYKWVSAIYAYYMKIVTQTPVYEGYIQKYYDKTMRFIH</sequence>
<keyword evidence="1" id="KW-0680">Restriction system</keyword>
<evidence type="ECO:0000313" key="3">
    <source>
        <dbReference type="Proteomes" id="UP000094056"/>
    </source>
</evidence>
<gene>
    <name evidence="2" type="ORF">SCARUB_00475</name>
</gene>
<dbReference type="PANTHER" id="PTHR30195">
    <property type="entry name" value="TYPE I SITE-SPECIFIC DEOXYRIBONUCLEASE PROTEIN SUBUNIT M AND R"/>
    <property type="match status" value="1"/>
</dbReference>